<reference evidence="8 9" key="1">
    <citation type="submission" date="2009-02" db="EMBL/GenBank/DDBJ databases">
        <title>The Genome Sequence of Oxalobacter formigenes OXCC13.</title>
        <authorList>
            <consortium name="The Broad Institute Genome Sequencing Platform"/>
            <person name="Ward D."/>
            <person name="Young S.K."/>
            <person name="Kodira C.D."/>
            <person name="Zeng Q."/>
            <person name="Koehrsen M."/>
            <person name="Alvarado L."/>
            <person name="Berlin A."/>
            <person name="Borenstein D."/>
            <person name="Chen Z."/>
            <person name="Engels R."/>
            <person name="Freedman E."/>
            <person name="Gellesch M."/>
            <person name="Goldberg J."/>
            <person name="Griggs A."/>
            <person name="Gujja S."/>
            <person name="Heiman D."/>
            <person name="Hepburn T."/>
            <person name="Howarth C."/>
            <person name="Jen D."/>
            <person name="Larson L."/>
            <person name="Lewis B."/>
            <person name="Mehta T."/>
            <person name="Park D."/>
            <person name="Pearson M."/>
            <person name="Roberts A."/>
            <person name="Saif S."/>
            <person name="Shea T."/>
            <person name="Shenoy N."/>
            <person name="Sisk P."/>
            <person name="Stolte C."/>
            <person name="Sykes S."/>
            <person name="Walk T."/>
            <person name="White J."/>
            <person name="Yandava C."/>
            <person name="Allison M.J."/>
            <person name="Lander E."/>
            <person name="Nusbaum C."/>
            <person name="Galagan J."/>
            <person name="Birren B."/>
        </authorList>
    </citation>
    <scope>NUCLEOTIDE SEQUENCE [LARGE SCALE GENOMIC DNA]</scope>
    <source>
        <strain evidence="8 9">OXCC13</strain>
    </source>
</reference>
<keyword evidence="5 7" id="KW-1133">Transmembrane helix</keyword>
<feature type="transmembrane region" description="Helical" evidence="7">
    <location>
        <begin position="370"/>
        <end position="391"/>
    </location>
</feature>
<protein>
    <submittedName>
        <fullName evidence="8">Fusaric acid resistance protein conserved region</fullName>
    </submittedName>
</protein>
<feature type="transmembrane region" description="Helical" evidence="7">
    <location>
        <begin position="112"/>
        <end position="131"/>
    </location>
</feature>
<feature type="transmembrane region" description="Helical" evidence="7">
    <location>
        <begin position="449"/>
        <end position="466"/>
    </location>
</feature>
<feature type="transmembrane region" description="Helical" evidence="7">
    <location>
        <begin position="86"/>
        <end position="105"/>
    </location>
</feature>
<accession>C3X9W1</accession>
<feature type="transmembrane region" description="Helical" evidence="7">
    <location>
        <begin position="61"/>
        <end position="80"/>
    </location>
</feature>
<keyword evidence="6 7" id="KW-0472">Membrane</keyword>
<organism evidence="8 9">
    <name type="scientific">Oxalobacter formigenes OXCC13</name>
    <dbReference type="NCBI Taxonomy" id="556269"/>
    <lineage>
        <taxon>Bacteria</taxon>
        <taxon>Pseudomonadati</taxon>
        <taxon>Pseudomonadota</taxon>
        <taxon>Betaproteobacteria</taxon>
        <taxon>Burkholderiales</taxon>
        <taxon>Oxalobacteraceae</taxon>
        <taxon>Oxalobacter</taxon>
    </lineage>
</organism>
<dbReference type="InterPro" id="IPR006726">
    <property type="entry name" value="PHBA_efflux_AaeB/fusaric-R"/>
</dbReference>
<evidence type="ECO:0000256" key="3">
    <source>
        <dbReference type="ARBA" id="ARBA00022475"/>
    </source>
</evidence>
<feature type="transmembrane region" description="Helical" evidence="7">
    <location>
        <begin position="12"/>
        <end position="30"/>
    </location>
</feature>
<dbReference type="Proteomes" id="UP000005089">
    <property type="component" value="Unassembled WGS sequence"/>
</dbReference>
<comment type="subcellular location">
    <subcellularLocation>
        <location evidence="1">Cell membrane</location>
        <topology evidence="1">Multi-pass membrane protein</topology>
    </subcellularLocation>
</comment>
<dbReference type="HOGENOM" id="CLU_013927_2_0_4"/>
<dbReference type="GO" id="GO:0005886">
    <property type="term" value="C:plasma membrane"/>
    <property type="evidence" value="ECO:0007669"/>
    <property type="project" value="UniProtKB-SubCell"/>
</dbReference>
<dbReference type="Pfam" id="PF04632">
    <property type="entry name" value="FUSC"/>
    <property type="match status" value="1"/>
</dbReference>
<feature type="transmembrane region" description="Helical" evidence="7">
    <location>
        <begin position="423"/>
        <end position="443"/>
    </location>
</feature>
<evidence type="ECO:0000256" key="6">
    <source>
        <dbReference type="ARBA" id="ARBA00023136"/>
    </source>
</evidence>
<dbReference type="PANTHER" id="PTHR30509">
    <property type="entry name" value="P-HYDROXYBENZOIC ACID EFFLUX PUMP SUBUNIT-RELATED"/>
    <property type="match status" value="1"/>
</dbReference>
<proteinExistence type="predicted"/>
<dbReference type="eggNOG" id="COG1289">
    <property type="taxonomic scope" value="Bacteria"/>
</dbReference>
<name>C3X9W1_OXAFO</name>
<sequence length="678" mass="76161">MLELGPVLFENLLYSAKCFAAAMLAIYLALKMGLPKPFWALTTVYVVSAQPFSGIIRSRSLYRMIGTIIAAIAIVIGVPLFFNYRLLFLIVIAFWVGGCIYLSLMDRTPRSYIFRLAAYTAGIIAFPLLQSPDIMSASAPFDQALSRVEEIILGIVCAAVIHTVVFPRSIDKILLSGLDNSFSYALQWLRGILINQYLEKGRQRLKLSQDVTASRLLATHVPYDPSSLRWYSRIINIFHDRLALLIMTGAELEEYKKNLEDFYPELITYDWQKMNDEIAEWSKDGPFTHERSESLREKIRAITPRVHAGSPWNHYLLLHYAVLLHKTVNIVESCHHWRERIETERKNEKPARKPSATSVSNTFLQTEKKLAFRTALAAALGTVIGSAVWIISGWPEGYYIPTYACIICCIFAMIDDPASNAKGAFKSILVMAPICILYLWLALPYTNSFEMLCLALAPFLLAMGYLTIKPAHGLRPSLMVAALSGMLMAYDHGIPDADAFFNSQLAQLIGMGLGIVLITVLRRIDLEKMAYYLAEACWVENASIGQAAKPPSIHTLAVRMTDRISLIVSHLSSVKDRQRISSLHLIRDILTSMDMAELKRLETFLDENKIPVEPLLATLGDHFRQKLDNPSRSPEEILAPLDSCLHKLAEMENSIPRNQAISTLVGIRNDLFPSLAFT</sequence>
<keyword evidence="3" id="KW-1003">Cell membrane</keyword>
<dbReference type="STRING" id="847.BRW83_1132"/>
<evidence type="ECO:0000313" key="9">
    <source>
        <dbReference type="Proteomes" id="UP000005089"/>
    </source>
</evidence>
<dbReference type="OrthoDB" id="6538131at2"/>
<dbReference type="GO" id="GO:0022857">
    <property type="term" value="F:transmembrane transporter activity"/>
    <property type="evidence" value="ECO:0007669"/>
    <property type="project" value="InterPro"/>
</dbReference>
<feature type="transmembrane region" description="Helical" evidence="7">
    <location>
        <begin position="478"/>
        <end position="494"/>
    </location>
</feature>
<evidence type="ECO:0000256" key="1">
    <source>
        <dbReference type="ARBA" id="ARBA00004651"/>
    </source>
</evidence>
<dbReference type="PANTHER" id="PTHR30509:SF9">
    <property type="entry name" value="MULTIDRUG RESISTANCE PROTEIN MDTO"/>
    <property type="match status" value="1"/>
</dbReference>
<evidence type="ECO:0000256" key="5">
    <source>
        <dbReference type="ARBA" id="ARBA00022989"/>
    </source>
</evidence>
<evidence type="ECO:0000256" key="2">
    <source>
        <dbReference type="ARBA" id="ARBA00022448"/>
    </source>
</evidence>
<dbReference type="AlphaFoldDB" id="C3X9W1"/>
<evidence type="ECO:0000256" key="4">
    <source>
        <dbReference type="ARBA" id="ARBA00022692"/>
    </source>
</evidence>
<evidence type="ECO:0000313" key="8">
    <source>
        <dbReference type="EMBL" id="EEO29987.1"/>
    </source>
</evidence>
<dbReference type="GeneID" id="77135019"/>
<gene>
    <name evidence="8" type="ORF">OFBG_01015</name>
</gene>
<evidence type="ECO:0000256" key="7">
    <source>
        <dbReference type="SAM" id="Phobius"/>
    </source>
</evidence>
<feature type="transmembrane region" description="Helical" evidence="7">
    <location>
        <begin position="500"/>
        <end position="521"/>
    </location>
</feature>
<keyword evidence="2" id="KW-0813">Transport</keyword>
<keyword evidence="4 7" id="KW-0812">Transmembrane</keyword>
<dbReference type="RefSeq" id="WP_005880813.1">
    <property type="nucleotide sequence ID" value="NZ_CP019430.1"/>
</dbReference>
<keyword evidence="9" id="KW-1185">Reference proteome</keyword>
<feature type="transmembrane region" description="Helical" evidence="7">
    <location>
        <begin position="397"/>
        <end position="414"/>
    </location>
</feature>
<dbReference type="EMBL" id="GG658170">
    <property type="protein sequence ID" value="EEO29987.1"/>
    <property type="molecule type" value="Genomic_DNA"/>
</dbReference>
<feature type="transmembrane region" description="Helical" evidence="7">
    <location>
        <begin position="151"/>
        <end position="170"/>
    </location>
</feature>